<comment type="caution">
    <text evidence="1">The sequence shown here is derived from an EMBL/GenBank/DDBJ whole genome shotgun (WGS) entry which is preliminary data.</text>
</comment>
<gene>
    <name evidence="1" type="ORF">M9Y10_044116</name>
</gene>
<organism evidence="1 2">
    <name type="scientific">Tritrichomonas musculus</name>
    <dbReference type="NCBI Taxonomy" id="1915356"/>
    <lineage>
        <taxon>Eukaryota</taxon>
        <taxon>Metamonada</taxon>
        <taxon>Parabasalia</taxon>
        <taxon>Tritrichomonadida</taxon>
        <taxon>Tritrichomonadidae</taxon>
        <taxon>Tritrichomonas</taxon>
    </lineage>
</organism>
<protein>
    <submittedName>
        <fullName evidence="1">Uncharacterized protein</fullName>
    </submittedName>
</protein>
<dbReference type="EMBL" id="JAPFFF010000008">
    <property type="protein sequence ID" value="KAK8884988.1"/>
    <property type="molecule type" value="Genomic_DNA"/>
</dbReference>
<proteinExistence type="predicted"/>
<name>A0ABR2K2J3_9EUKA</name>
<evidence type="ECO:0000313" key="2">
    <source>
        <dbReference type="Proteomes" id="UP001470230"/>
    </source>
</evidence>
<evidence type="ECO:0000313" key="1">
    <source>
        <dbReference type="EMBL" id="KAK8884988.1"/>
    </source>
</evidence>
<keyword evidence="2" id="KW-1185">Reference proteome</keyword>
<accession>A0ABR2K2J3</accession>
<sequence length="137" mass="16932">MHRGRKPNSEKEKEKEMDYEDYIKEYYSEDKSSKRKKEIKIIQRKLMYKKRLQKETLKQIIEHLHAIENTFHTIKTANEMDVTRQIQFTARFEPMKEKVQDYEEEEDFIIETEDEKDQDEQIQPDKYKYLCIQESDK</sequence>
<reference evidence="1 2" key="1">
    <citation type="submission" date="2024-04" db="EMBL/GenBank/DDBJ databases">
        <title>Tritrichomonas musculus Genome.</title>
        <authorList>
            <person name="Alves-Ferreira E."/>
            <person name="Grigg M."/>
            <person name="Lorenzi H."/>
            <person name="Galac M."/>
        </authorList>
    </citation>
    <scope>NUCLEOTIDE SEQUENCE [LARGE SCALE GENOMIC DNA]</scope>
    <source>
        <strain evidence="1 2">EAF2021</strain>
    </source>
</reference>
<dbReference type="Proteomes" id="UP001470230">
    <property type="component" value="Unassembled WGS sequence"/>
</dbReference>